<evidence type="ECO:0000313" key="1">
    <source>
        <dbReference type="EMBL" id="KAJ8007213.1"/>
    </source>
</evidence>
<organism evidence="1 2">
    <name type="scientific">Dallia pectoralis</name>
    <name type="common">Alaska blackfish</name>
    <dbReference type="NCBI Taxonomy" id="75939"/>
    <lineage>
        <taxon>Eukaryota</taxon>
        <taxon>Metazoa</taxon>
        <taxon>Chordata</taxon>
        <taxon>Craniata</taxon>
        <taxon>Vertebrata</taxon>
        <taxon>Euteleostomi</taxon>
        <taxon>Actinopterygii</taxon>
        <taxon>Neopterygii</taxon>
        <taxon>Teleostei</taxon>
        <taxon>Protacanthopterygii</taxon>
        <taxon>Esociformes</taxon>
        <taxon>Umbridae</taxon>
        <taxon>Dallia</taxon>
    </lineage>
</organism>
<protein>
    <submittedName>
        <fullName evidence="1">Uncharacterized protein</fullName>
    </submittedName>
</protein>
<sequence>MPKPSVYPRKAPVPLPPQAAVRSEPVAMTTSQGSPARQPRPPPVPPEACHPCREWATSTSQGRMSNHPLLRNLPLSLALTHIHIQGPLPFHTGHADVALNLSPSSESRPGFFSVSFPPLHQKIKDILKPGAFKDGAATLCGVTLALERLDSYTDASLEAIAALLEALSSPCVPGDGQYQMQREILEMESSSSSV</sequence>
<dbReference type="Proteomes" id="UP001157502">
    <property type="component" value="Chromosome 9"/>
</dbReference>
<reference evidence="1" key="1">
    <citation type="submission" date="2021-05" db="EMBL/GenBank/DDBJ databases">
        <authorList>
            <person name="Pan Q."/>
            <person name="Jouanno E."/>
            <person name="Zahm M."/>
            <person name="Klopp C."/>
            <person name="Cabau C."/>
            <person name="Louis A."/>
            <person name="Berthelot C."/>
            <person name="Parey E."/>
            <person name="Roest Crollius H."/>
            <person name="Montfort J."/>
            <person name="Robinson-Rechavi M."/>
            <person name="Bouchez O."/>
            <person name="Lampietro C."/>
            <person name="Lopez Roques C."/>
            <person name="Donnadieu C."/>
            <person name="Postlethwait J."/>
            <person name="Bobe J."/>
            <person name="Dillon D."/>
            <person name="Chandos A."/>
            <person name="von Hippel F."/>
            <person name="Guiguen Y."/>
        </authorList>
    </citation>
    <scope>NUCLEOTIDE SEQUENCE</scope>
    <source>
        <strain evidence="1">YG-Jan2019</strain>
    </source>
</reference>
<accession>A0ACC2GTV7</accession>
<keyword evidence="2" id="KW-1185">Reference proteome</keyword>
<name>A0ACC2GTV7_DALPE</name>
<proteinExistence type="predicted"/>
<gene>
    <name evidence="1" type="ORF">DPEC_G00115200</name>
</gene>
<evidence type="ECO:0000313" key="2">
    <source>
        <dbReference type="Proteomes" id="UP001157502"/>
    </source>
</evidence>
<dbReference type="EMBL" id="CM055736">
    <property type="protein sequence ID" value="KAJ8007213.1"/>
    <property type="molecule type" value="Genomic_DNA"/>
</dbReference>
<comment type="caution">
    <text evidence="1">The sequence shown here is derived from an EMBL/GenBank/DDBJ whole genome shotgun (WGS) entry which is preliminary data.</text>
</comment>